<name>A0A437J4Q5_9SPHN</name>
<accession>A0A437J4Q5</accession>
<dbReference type="RefSeq" id="WP_127691736.1">
    <property type="nucleotide sequence ID" value="NZ_RZUL01000006.1"/>
</dbReference>
<keyword evidence="2" id="KW-1185">Reference proteome</keyword>
<evidence type="ECO:0008006" key="3">
    <source>
        <dbReference type="Google" id="ProtNLM"/>
    </source>
</evidence>
<dbReference type="InterPro" id="IPR036866">
    <property type="entry name" value="RibonucZ/Hydroxyglut_hydro"/>
</dbReference>
<evidence type="ECO:0000313" key="1">
    <source>
        <dbReference type="EMBL" id="RVT39661.1"/>
    </source>
</evidence>
<protein>
    <recommendedName>
        <fullName evidence="3">MBL fold metallo-hydrolase</fullName>
    </recommendedName>
</protein>
<sequence>MKQLADDFWNFRGTFRIAGLIDVGTQMSLIRRPTGRFLLIDSYEVSGEDRDGLLALTDNGDAIDAIINVHPFHTLHCQAAHKLAPKARLFGTQRHREQAPELPWERTIIEARATQAAFEELEFEIPAGLDLVADDDSVHAASVLVRHRKSRIVHVDDTLMVLAAPGVLGHILPQSRMRFHPKLEKALQARPGAADDFAEWASGLAESWADTPIVCAAHSAVRELPPGGWRDEITQALSDVRDTLDHHRSRHG</sequence>
<dbReference type="SUPFAM" id="SSF56281">
    <property type="entry name" value="Metallo-hydrolase/oxidoreductase"/>
    <property type="match status" value="1"/>
</dbReference>
<dbReference type="EMBL" id="RZUL01000006">
    <property type="protein sequence ID" value="RVT39661.1"/>
    <property type="molecule type" value="Genomic_DNA"/>
</dbReference>
<gene>
    <name evidence="1" type="ORF">ENE74_15010</name>
</gene>
<reference evidence="1 2" key="1">
    <citation type="submission" date="2019-01" db="EMBL/GenBank/DDBJ databases">
        <authorList>
            <person name="Chen W.-M."/>
        </authorList>
    </citation>
    <scope>NUCLEOTIDE SEQUENCE [LARGE SCALE GENOMIC DNA]</scope>
    <source>
        <strain evidence="1 2">TLA-22</strain>
    </source>
</reference>
<proteinExistence type="predicted"/>
<evidence type="ECO:0000313" key="2">
    <source>
        <dbReference type="Proteomes" id="UP000282977"/>
    </source>
</evidence>
<dbReference type="Proteomes" id="UP000282977">
    <property type="component" value="Unassembled WGS sequence"/>
</dbReference>
<dbReference type="AlphaFoldDB" id="A0A437J4Q5"/>
<dbReference type="OrthoDB" id="7402742at2"/>
<organism evidence="1 2">
    <name type="scientific">Sphingobium algorifonticola</name>
    <dbReference type="NCBI Taxonomy" id="2008318"/>
    <lineage>
        <taxon>Bacteria</taxon>
        <taxon>Pseudomonadati</taxon>
        <taxon>Pseudomonadota</taxon>
        <taxon>Alphaproteobacteria</taxon>
        <taxon>Sphingomonadales</taxon>
        <taxon>Sphingomonadaceae</taxon>
        <taxon>Sphingobium</taxon>
    </lineage>
</organism>
<dbReference type="Gene3D" id="3.60.15.10">
    <property type="entry name" value="Ribonuclease Z/Hydroxyacylglutathione hydrolase-like"/>
    <property type="match status" value="1"/>
</dbReference>
<comment type="caution">
    <text evidence="1">The sequence shown here is derived from an EMBL/GenBank/DDBJ whole genome shotgun (WGS) entry which is preliminary data.</text>
</comment>